<comment type="caution">
    <text evidence="2">The sequence shown here is derived from an EMBL/GenBank/DDBJ whole genome shotgun (WGS) entry which is preliminary data.</text>
</comment>
<keyword evidence="3" id="KW-1185">Reference proteome</keyword>
<feature type="region of interest" description="Disordered" evidence="1">
    <location>
        <begin position="101"/>
        <end position="128"/>
    </location>
</feature>
<dbReference type="EMBL" id="CADEAL010000441">
    <property type="protein sequence ID" value="CAB1420198.1"/>
    <property type="molecule type" value="Genomic_DNA"/>
</dbReference>
<organism evidence="2 3">
    <name type="scientific">Pleuronectes platessa</name>
    <name type="common">European plaice</name>
    <dbReference type="NCBI Taxonomy" id="8262"/>
    <lineage>
        <taxon>Eukaryota</taxon>
        <taxon>Metazoa</taxon>
        <taxon>Chordata</taxon>
        <taxon>Craniata</taxon>
        <taxon>Vertebrata</taxon>
        <taxon>Euteleostomi</taxon>
        <taxon>Actinopterygii</taxon>
        <taxon>Neopterygii</taxon>
        <taxon>Teleostei</taxon>
        <taxon>Neoteleostei</taxon>
        <taxon>Acanthomorphata</taxon>
        <taxon>Carangaria</taxon>
        <taxon>Pleuronectiformes</taxon>
        <taxon>Pleuronectoidei</taxon>
        <taxon>Pleuronectidae</taxon>
        <taxon>Pleuronectes</taxon>
    </lineage>
</organism>
<protein>
    <submittedName>
        <fullName evidence="2">Uncharacterized protein</fullName>
    </submittedName>
</protein>
<proteinExistence type="predicted"/>
<dbReference type="AlphaFoldDB" id="A0A9N7YC19"/>
<sequence length="163" mass="17513">MTCAPCISTLDTDPPLTAGLLPRSGPISGRVFHTAFRTTHTPASCIVPLWGISCLRPSPWFSESHVSDGRRSSANQRDGVEGGTRASGPIAVARIVLTSGTASPPTSCPRRREAINTGSAARGVGRSCKTPETTENLYFLHKEKKNISPRGRTPLLQNQHFCF</sequence>
<gene>
    <name evidence="2" type="ORF">PLEPLA_LOCUS8073</name>
</gene>
<evidence type="ECO:0000313" key="3">
    <source>
        <dbReference type="Proteomes" id="UP001153269"/>
    </source>
</evidence>
<evidence type="ECO:0000313" key="2">
    <source>
        <dbReference type="EMBL" id="CAB1420198.1"/>
    </source>
</evidence>
<dbReference type="Proteomes" id="UP001153269">
    <property type="component" value="Unassembled WGS sequence"/>
</dbReference>
<reference evidence="2" key="1">
    <citation type="submission" date="2020-03" db="EMBL/GenBank/DDBJ databases">
        <authorList>
            <person name="Weist P."/>
        </authorList>
    </citation>
    <scope>NUCLEOTIDE SEQUENCE</scope>
</reference>
<evidence type="ECO:0000256" key="1">
    <source>
        <dbReference type="SAM" id="MobiDB-lite"/>
    </source>
</evidence>
<feature type="region of interest" description="Disordered" evidence="1">
    <location>
        <begin position="63"/>
        <end position="85"/>
    </location>
</feature>
<name>A0A9N7YC19_PLEPL</name>
<accession>A0A9N7YC19</accession>